<reference evidence="1 2" key="1">
    <citation type="submission" date="2016-07" db="EMBL/GenBank/DDBJ databases">
        <title>Multiple horizontal gene transfer events from other fungi enriched the ability of initially mycotrophic Trichoderma (Ascomycota) to feed on dead plant biomass.</title>
        <authorList>
            <consortium name="DOE Joint Genome Institute"/>
            <person name="Aerts A."/>
            <person name="Atanasova L."/>
            <person name="Chenthamara K."/>
            <person name="Zhang J."/>
            <person name="Grujic M."/>
            <person name="Henrissat B."/>
            <person name="Kuo A."/>
            <person name="Salamov A."/>
            <person name="Lipzen A."/>
            <person name="Labutti K."/>
            <person name="Barry K."/>
            <person name="Miao Y."/>
            <person name="Rahimi M.J."/>
            <person name="Shen Q."/>
            <person name="Grigoriev I.V."/>
            <person name="Kubicek C.P."/>
            <person name="Druzhinina I.S."/>
        </authorList>
    </citation>
    <scope>NUCLEOTIDE SEQUENCE [LARGE SCALE GENOMIC DNA]</scope>
    <source>
        <strain evidence="1 2">ATCC 18648</strain>
    </source>
</reference>
<organism evidence="1 2">
    <name type="scientific">Trichoderma longibrachiatum ATCC 18648</name>
    <dbReference type="NCBI Taxonomy" id="983965"/>
    <lineage>
        <taxon>Eukaryota</taxon>
        <taxon>Fungi</taxon>
        <taxon>Dikarya</taxon>
        <taxon>Ascomycota</taxon>
        <taxon>Pezizomycotina</taxon>
        <taxon>Sordariomycetes</taxon>
        <taxon>Hypocreomycetidae</taxon>
        <taxon>Hypocreales</taxon>
        <taxon>Hypocreaceae</taxon>
        <taxon>Trichoderma</taxon>
    </lineage>
</organism>
<sequence>MTDYLITIRMYADKALEKVSIGIEWLQTGLDLSSFPSQEVDAERKSLFVKDIIRYTPSRGCYTSQQPHYFIIASKIRQQHK</sequence>
<evidence type="ECO:0000313" key="2">
    <source>
        <dbReference type="Proteomes" id="UP000240760"/>
    </source>
</evidence>
<protein>
    <submittedName>
        <fullName evidence="1">Uncharacterized protein</fullName>
    </submittedName>
</protein>
<dbReference type="EMBL" id="KZ679126">
    <property type="protein sequence ID" value="PTB81877.1"/>
    <property type="molecule type" value="Genomic_DNA"/>
</dbReference>
<name>A0A2T4CJX5_TRILO</name>
<proteinExistence type="predicted"/>
<dbReference type="AlphaFoldDB" id="A0A2T4CJX5"/>
<evidence type="ECO:0000313" key="1">
    <source>
        <dbReference type="EMBL" id="PTB81877.1"/>
    </source>
</evidence>
<keyword evidence="2" id="KW-1185">Reference proteome</keyword>
<accession>A0A2T4CJX5</accession>
<gene>
    <name evidence="1" type="ORF">M440DRAFT_94783</name>
</gene>
<dbReference type="OrthoDB" id="2016913at2759"/>
<dbReference type="Proteomes" id="UP000240760">
    <property type="component" value="Unassembled WGS sequence"/>
</dbReference>